<dbReference type="SUPFAM" id="SSF47336">
    <property type="entry name" value="ACP-like"/>
    <property type="match status" value="1"/>
</dbReference>
<dbReference type="Proteomes" id="UP000193944">
    <property type="component" value="Unassembled WGS sequence"/>
</dbReference>
<organism evidence="3 4">
    <name type="scientific">Anaeromyces robustus</name>
    <dbReference type="NCBI Taxonomy" id="1754192"/>
    <lineage>
        <taxon>Eukaryota</taxon>
        <taxon>Fungi</taxon>
        <taxon>Fungi incertae sedis</taxon>
        <taxon>Chytridiomycota</taxon>
        <taxon>Chytridiomycota incertae sedis</taxon>
        <taxon>Neocallimastigomycetes</taxon>
        <taxon>Neocallimastigales</taxon>
        <taxon>Neocallimastigaceae</taxon>
        <taxon>Anaeromyces</taxon>
    </lineage>
</organism>
<dbReference type="PANTHER" id="PTHR45527">
    <property type="entry name" value="NONRIBOSOMAL PEPTIDE SYNTHETASE"/>
    <property type="match status" value="1"/>
</dbReference>
<keyword evidence="4" id="KW-1185">Reference proteome</keyword>
<comment type="caution">
    <text evidence="3">The sequence shown here is derived from an EMBL/GenBank/DDBJ whole genome shotgun (WGS) entry which is preliminary data.</text>
</comment>
<accession>A0A1Y1WNQ3</accession>
<dbReference type="InterPro" id="IPR045851">
    <property type="entry name" value="AMP-bd_C_sf"/>
</dbReference>
<protein>
    <recommendedName>
        <fullName evidence="2">Carrier domain-containing protein</fullName>
    </recommendedName>
</protein>
<dbReference type="GO" id="GO:0016874">
    <property type="term" value="F:ligase activity"/>
    <property type="evidence" value="ECO:0007669"/>
    <property type="project" value="UniProtKB-KW"/>
</dbReference>
<evidence type="ECO:0000259" key="2">
    <source>
        <dbReference type="PROSITE" id="PS50075"/>
    </source>
</evidence>
<dbReference type="GO" id="GO:0031177">
    <property type="term" value="F:phosphopantetheine binding"/>
    <property type="evidence" value="ECO:0007669"/>
    <property type="project" value="TreeGrafter"/>
</dbReference>
<evidence type="ECO:0000313" key="4">
    <source>
        <dbReference type="Proteomes" id="UP000193944"/>
    </source>
</evidence>
<dbReference type="Gene3D" id="1.10.1200.10">
    <property type="entry name" value="ACP-like"/>
    <property type="match status" value="1"/>
</dbReference>
<name>A0A1Y1WNQ3_9FUNG</name>
<dbReference type="InterPro" id="IPR036736">
    <property type="entry name" value="ACP-like_sf"/>
</dbReference>
<dbReference type="Gene3D" id="3.30.300.30">
    <property type="match status" value="1"/>
</dbReference>
<evidence type="ECO:0000256" key="1">
    <source>
        <dbReference type="ARBA" id="ARBA00022598"/>
    </source>
</evidence>
<dbReference type="PANTHER" id="PTHR45527:SF1">
    <property type="entry name" value="FATTY ACID SYNTHASE"/>
    <property type="match status" value="1"/>
</dbReference>
<sequence length="108" mass="12571">MVPNYYKQINEIPLTNSGKLNRKELPETCREDLIEEKYIAPETEIEKLICKIYSSLFNINENEIGKMSNFYELGGDSFYAIRMIAEIKKMLQIKLNIKDIMDNSLSAI</sequence>
<proteinExistence type="predicted"/>
<reference evidence="3 4" key="2">
    <citation type="submission" date="2016-08" db="EMBL/GenBank/DDBJ databases">
        <title>Pervasive Adenine N6-methylation of Active Genes in Fungi.</title>
        <authorList>
            <consortium name="DOE Joint Genome Institute"/>
            <person name="Mondo S.J."/>
            <person name="Dannebaum R.O."/>
            <person name="Kuo R.C."/>
            <person name="Labutti K."/>
            <person name="Haridas S."/>
            <person name="Kuo A."/>
            <person name="Salamov A."/>
            <person name="Ahrendt S.R."/>
            <person name="Lipzen A."/>
            <person name="Sullivan W."/>
            <person name="Andreopoulos W.B."/>
            <person name="Clum A."/>
            <person name="Lindquist E."/>
            <person name="Daum C."/>
            <person name="Ramamoorthy G.K."/>
            <person name="Gryganskyi A."/>
            <person name="Culley D."/>
            <person name="Magnuson J.K."/>
            <person name="James T.Y."/>
            <person name="O'Malley M.A."/>
            <person name="Stajich J.E."/>
            <person name="Spatafora J.W."/>
            <person name="Visel A."/>
            <person name="Grigoriev I.V."/>
        </authorList>
    </citation>
    <scope>NUCLEOTIDE SEQUENCE [LARGE SCALE GENOMIC DNA]</scope>
    <source>
        <strain evidence="3 4">S4</strain>
    </source>
</reference>
<dbReference type="GO" id="GO:0005737">
    <property type="term" value="C:cytoplasm"/>
    <property type="evidence" value="ECO:0007669"/>
    <property type="project" value="TreeGrafter"/>
</dbReference>
<feature type="domain" description="Carrier" evidence="2">
    <location>
        <begin position="40"/>
        <end position="108"/>
    </location>
</feature>
<dbReference type="SUPFAM" id="SSF56801">
    <property type="entry name" value="Acetyl-CoA synthetase-like"/>
    <property type="match status" value="1"/>
</dbReference>
<dbReference type="OrthoDB" id="2156450at2759"/>
<keyword evidence="1" id="KW-0436">Ligase</keyword>
<dbReference type="GO" id="GO:0044550">
    <property type="term" value="P:secondary metabolite biosynthetic process"/>
    <property type="evidence" value="ECO:0007669"/>
    <property type="project" value="TreeGrafter"/>
</dbReference>
<gene>
    <name evidence="3" type="ORF">BCR32DRAFT_97173</name>
</gene>
<dbReference type="InterPro" id="IPR009081">
    <property type="entry name" value="PP-bd_ACP"/>
</dbReference>
<evidence type="ECO:0000313" key="3">
    <source>
        <dbReference type="EMBL" id="ORX75179.1"/>
    </source>
</evidence>
<dbReference type="GO" id="GO:0043041">
    <property type="term" value="P:amino acid activation for nonribosomal peptide biosynthetic process"/>
    <property type="evidence" value="ECO:0007669"/>
    <property type="project" value="TreeGrafter"/>
</dbReference>
<dbReference type="EMBL" id="MCFG01000373">
    <property type="protein sequence ID" value="ORX75179.1"/>
    <property type="molecule type" value="Genomic_DNA"/>
</dbReference>
<dbReference type="Pfam" id="PF00550">
    <property type="entry name" value="PP-binding"/>
    <property type="match status" value="1"/>
</dbReference>
<reference evidence="3 4" key="1">
    <citation type="submission" date="2016-08" db="EMBL/GenBank/DDBJ databases">
        <title>A Parts List for Fungal Cellulosomes Revealed by Comparative Genomics.</title>
        <authorList>
            <consortium name="DOE Joint Genome Institute"/>
            <person name="Haitjema C.H."/>
            <person name="Gilmore S.P."/>
            <person name="Henske J.K."/>
            <person name="Solomon K.V."/>
            <person name="De Groot R."/>
            <person name="Kuo A."/>
            <person name="Mondo S.J."/>
            <person name="Salamov A.A."/>
            <person name="Labutti K."/>
            <person name="Zhao Z."/>
            <person name="Chiniquy J."/>
            <person name="Barry K."/>
            <person name="Brewer H.M."/>
            <person name="Purvine S.O."/>
            <person name="Wright A.T."/>
            <person name="Boxma B."/>
            <person name="Van Alen T."/>
            <person name="Hackstein J.H."/>
            <person name="Baker S.E."/>
            <person name="Grigoriev I.V."/>
            <person name="O'Malley M.A."/>
        </authorList>
    </citation>
    <scope>NUCLEOTIDE SEQUENCE [LARGE SCALE GENOMIC DNA]</scope>
    <source>
        <strain evidence="3 4">S4</strain>
    </source>
</reference>
<dbReference type="AlphaFoldDB" id="A0A1Y1WNQ3"/>
<dbReference type="PROSITE" id="PS50075">
    <property type="entry name" value="CARRIER"/>
    <property type="match status" value="1"/>
</dbReference>